<keyword evidence="3" id="KW-1185">Reference proteome</keyword>
<dbReference type="Proteomes" id="UP000655443">
    <property type="component" value="Unassembled WGS sequence"/>
</dbReference>
<gene>
    <name evidence="2" type="ORF">GCM10010339_88680</name>
</gene>
<accession>A0A918YTB2</accession>
<evidence type="ECO:0000256" key="1">
    <source>
        <dbReference type="SAM" id="MobiDB-lite"/>
    </source>
</evidence>
<name>A0A918YTB2_9ACTN</name>
<evidence type="ECO:0000313" key="3">
    <source>
        <dbReference type="Proteomes" id="UP000655443"/>
    </source>
</evidence>
<dbReference type="AlphaFoldDB" id="A0A918YTB2"/>
<evidence type="ECO:0000313" key="2">
    <source>
        <dbReference type="EMBL" id="GHE15107.1"/>
    </source>
</evidence>
<proteinExistence type="predicted"/>
<protein>
    <submittedName>
        <fullName evidence="2">Uncharacterized protein</fullName>
    </submittedName>
</protein>
<comment type="caution">
    <text evidence="2">The sequence shown here is derived from an EMBL/GenBank/DDBJ whole genome shotgun (WGS) entry which is preliminary data.</text>
</comment>
<reference evidence="2" key="1">
    <citation type="journal article" date="2014" name="Int. J. Syst. Evol. Microbiol.">
        <title>Complete genome sequence of Corynebacterium casei LMG S-19264T (=DSM 44701T), isolated from a smear-ripened cheese.</title>
        <authorList>
            <consortium name="US DOE Joint Genome Institute (JGI-PGF)"/>
            <person name="Walter F."/>
            <person name="Albersmeier A."/>
            <person name="Kalinowski J."/>
            <person name="Ruckert C."/>
        </authorList>
    </citation>
    <scope>NUCLEOTIDE SEQUENCE</scope>
    <source>
        <strain evidence="2">JCM 4714</strain>
    </source>
</reference>
<organism evidence="2 3">
    <name type="scientific">Streptomyces alanosinicus</name>
    <dbReference type="NCBI Taxonomy" id="68171"/>
    <lineage>
        <taxon>Bacteria</taxon>
        <taxon>Bacillati</taxon>
        <taxon>Actinomycetota</taxon>
        <taxon>Actinomycetes</taxon>
        <taxon>Kitasatosporales</taxon>
        <taxon>Streptomycetaceae</taxon>
        <taxon>Streptomyces</taxon>
    </lineage>
</organism>
<dbReference type="EMBL" id="BMVG01000058">
    <property type="protein sequence ID" value="GHE15107.1"/>
    <property type="molecule type" value="Genomic_DNA"/>
</dbReference>
<reference evidence="2" key="2">
    <citation type="submission" date="2020-09" db="EMBL/GenBank/DDBJ databases">
        <authorList>
            <person name="Sun Q."/>
            <person name="Ohkuma M."/>
        </authorList>
    </citation>
    <scope>NUCLEOTIDE SEQUENCE</scope>
    <source>
        <strain evidence="2">JCM 4714</strain>
    </source>
</reference>
<sequence>MSITLRPSSCDRRKVTPQQEPVQDDDGRLRMHPPVGTVAGRTARTLTDLADHVGTEQQHRDALVRRDAETYKRVHALSPQVRPEFSLPRVGTTADTPAPKAVHSLTATASQHLHWHDLDRYKRAAAW</sequence>
<feature type="region of interest" description="Disordered" evidence="1">
    <location>
        <begin position="1"/>
        <end position="35"/>
    </location>
</feature>